<proteinExistence type="predicted"/>
<dbReference type="Proteomes" id="UP000800200">
    <property type="component" value="Unassembled WGS sequence"/>
</dbReference>
<evidence type="ECO:0000313" key="3">
    <source>
        <dbReference type="Proteomes" id="UP000800200"/>
    </source>
</evidence>
<keyword evidence="1" id="KW-0732">Signal</keyword>
<dbReference type="EMBL" id="ML994628">
    <property type="protein sequence ID" value="KAF2186928.1"/>
    <property type="molecule type" value="Genomic_DNA"/>
</dbReference>
<sequence length="148" mass="16132">MNLIGFLVAATTLFAVTAALPDDVPTTLQTEPTSGVAVTSPAQFSGDFSPRDCTRYEDLFWITSREVVSMTNANLIVAASFPWMYTAAIEPGDTDILPKACKVCLDTSKERLKECGRENNYQLKCNELCRERCDAPNGCETSPTGILP</sequence>
<protein>
    <submittedName>
        <fullName evidence="2">Uncharacterized protein</fullName>
    </submittedName>
</protein>
<evidence type="ECO:0000313" key="2">
    <source>
        <dbReference type="EMBL" id="KAF2186928.1"/>
    </source>
</evidence>
<name>A0A6A6E8T1_9PEZI</name>
<reference evidence="2" key="1">
    <citation type="journal article" date="2020" name="Stud. Mycol.">
        <title>101 Dothideomycetes genomes: a test case for predicting lifestyles and emergence of pathogens.</title>
        <authorList>
            <person name="Haridas S."/>
            <person name="Albert R."/>
            <person name="Binder M."/>
            <person name="Bloem J."/>
            <person name="Labutti K."/>
            <person name="Salamov A."/>
            <person name="Andreopoulos B."/>
            <person name="Baker S."/>
            <person name="Barry K."/>
            <person name="Bills G."/>
            <person name="Bluhm B."/>
            <person name="Cannon C."/>
            <person name="Castanera R."/>
            <person name="Culley D."/>
            <person name="Daum C."/>
            <person name="Ezra D."/>
            <person name="Gonzalez J."/>
            <person name="Henrissat B."/>
            <person name="Kuo A."/>
            <person name="Liang C."/>
            <person name="Lipzen A."/>
            <person name="Lutzoni F."/>
            <person name="Magnuson J."/>
            <person name="Mondo S."/>
            <person name="Nolan M."/>
            <person name="Ohm R."/>
            <person name="Pangilinan J."/>
            <person name="Park H.-J."/>
            <person name="Ramirez L."/>
            <person name="Alfaro M."/>
            <person name="Sun H."/>
            <person name="Tritt A."/>
            <person name="Yoshinaga Y."/>
            <person name="Zwiers L.-H."/>
            <person name="Turgeon B."/>
            <person name="Goodwin S."/>
            <person name="Spatafora J."/>
            <person name="Crous P."/>
            <person name="Grigoriev I."/>
        </authorList>
    </citation>
    <scope>NUCLEOTIDE SEQUENCE</scope>
    <source>
        <strain evidence="2">CBS 207.26</strain>
    </source>
</reference>
<feature type="signal peptide" evidence="1">
    <location>
        <begin position="1"/>
        <end position="19"/>
    </location>
</feature>
<gene>
    <name evidence="2" type="ORF">K469DRAFT_686155</name>
</gene>
<organism evidence="2 3">
    <name type="scientific">Zopfia rhizophila CBS 207.26</name>
    <dbReference type="NCBI Taxonomy" id="1314779"/>
    <lineage>
        <taxon>Eukaryota</taxon>
        <taxon>Fungi</taxon>
        <taxon>Dikarya</taxon>
        <taxon>Ascomycota</taxon>
        <taxon>Pezizomycotina</taxon>
        <taxon>Dothideomycetes</taxon>
        <taxon>Dothideomycetes incertae sedis</taxon>
        <taxon>Zopfiaceae</taxon>
        <taxon>Zopfia</taxon>
    </lineage>
</organism>
<accession>A0A6A6E8T1</accession>
<dbReference type="AlphaFoldDB" id="A0A6A6E8T1"/>
<keyword evidence="3" id="KW-1185">Reference proteome</keyword>
<evidence type="ECO:0000256" key="1">
    <source>
        <dbReference type="SAM" id="SignalP"/>
    </source>
</evidence>
<feature type="chain" id="PRO_5025337833" evidence="1">
    <location>
        <begin position="20"/>
        <end position="148"/>
    </location>
</feature>